<organism evidence="9 10">
    <name type="scientific">Porites lobata</name>
    <dbReference type="NCBI Taxonomy" id="104759"/>
    <lineage>
        <taxon>Eukaryota</taxon>
        <taxon>Metazoa</taxon>
        <taxon>Cnidaria</taxon>
        <taxon>Anthozoa</taxon>
        <taxon>Hexacorallia</taxon>
        <taxon>Scleractinia</taxon>
        <taxon>Fungiina</taxon>
        <taxon>Poritidae</taxon>
        <taxon>Porites</taxon>
    </lineage>
</organism>
<evidence type="ECO:0000313" key="10">
    <source>
        <dbReference type="Proteomes" id="UP001159405"/>
    </source>
</evidence>
<dbReference type="SUPFAM" id="SSF69761">
    <property type="entry name" value="GTP cyclohydrolase I feedback regulatory protein, GFRP"/>
    <property type="match status" value="1"/>
</dbReference>
<name>A0ABN8QJS7_9CNID</name>
<keyword evidence="10" id="KW-1185">Reference proteome</keyword>
<evidence type="ECO:0000256" key="4">
    <source>
        <dbReference type="ARBA" id="ARBA00020099"/>
    </source>
</evidence>
<evidence type="ECO:0000313" key="9">
    <source>
        <dbReference type="EMBL" id="CAH3165928.1"/>
    </source>
</evidence>
<sequence length="129" mass="14716">IRIILLLFCSEVVFDRELHFETKLRAINMPYVLISAQIRLAIGPTMCGDEWADPEVMKYLNAELIHPLRHILFFCSKEYICSDPPRVVLDKMEKIGYKVIASTGVGQTIIWTLYKPDGDAQNGETASDR</sequence>
<comment type="similarity">
    <text evidence="3">Belongs to the GFRP family.</text>
</comment>
<reference evidence="9 10" key="1">
    <citation type="submission" date="2022-05" db="EMBL/GenBank/DDBJ databases">
        <authorList>
            <consortium name="Genoscope - CEA"/>
            <person name="William W."/>
        </authorList>
    </citation>
    <scope>NUCLEOTIDE SEQUENCE [LARGE SCALE GENOMIC DNA]</scope>
</reference>
<keyword evidence="6" id="KW-0472">Membrane</keyword>
<evidence type="ECO:0000256" key="2">
    <source>
        <dbReference type="ARBA" id="ARBA00004514"/>
    </source>
</evidence>
<dbReference type="InterPro" id="IPR009112">
    <property type="entry name" value="GTP_CycHdrlase_I_reg"/>
</dbReference>
<dbReference type="InterPro" id="IPR036717">
    <property type="entry name" value="GFRP_sf"/>
</dbReference>
<evidence type="ECO:0000256" key="1">
    <source>
        <dbReference type="ARBA" id="ARBA00004126"/>
    </source>
</evidence>
<dbReference type="Gene3D" id="3.30.1410.10">
    <property type="entry name" value="GTP cyclohydrolase I feedback regulatory protein GFRP"/>
    <property type="match status" value="1"/>
</dbReference>
<dbReference type="PANTHER" id="PTHR16852:SF2">
    <property type="entry name" value="GTP CYCLOHYDROLASE 1 FEEDBACK REGULATORY PROTEIN"/>
    <property type="match status" value="1"/>
</dbReference>
<evidence type="ECO:0000256" key="5">
    <source>
        <dbReference type="ARBA" id="ARBA00022490"/>
    </source>
</evidence>
<dbReference type="PANTHER" id="PTHR16852">
    <property type="entry name" value="GTP CYCLOHYDROLASE 1 FEEDBACK REGULATORY PROTEIN"/>
    <property type="match status" value="1"/>
</dbReference>
<dbReference type="Proteomes" id="UP001159405">
    <property type="component" value="Unassembled WGS sequence"/>
</dbReference>
<dbReference type="Pfam" id="PF06399">
    <property type="entry name" value="GFRP"/>
    <property type="match status" value="1"/>
</dbReference>
<feature type="non-terminal residue" evidence="9">
    <location>
        <position position="1"/>
    </location>
</feature>
<protein>
    <recommendedName>
        <fullName evidence="4">GTP cyclohydrolase 1 feedback regulatory protein</fullName>
    </recommendedName>
    <alternativeName>
        <fullName evidence="8">GTP cyclohydrolase I feedback regulatory protein</fullName>
    </alternativeName>
</protein>
<dbReference type="EMBL" id="CALNXK010000135">
    <property type="protein sequence ID" value="CAH3165928.1"/>
    <property type="molecule type" value="Genomic_DNA"/>
</dbReference>
<evidence type="ECO:0000256" key="7">
    <source>
        <dbReference type="ARBA" id="ARBA00023242"/>
    </source>
</evidence>
<evidence type="ECO:0000256" key="8">
    <source>
        <dbReference type="ARBA" id="ARBA00032599"/>
    </source>
</evidence>
<keyword evidence="7" id="KW-0539">Nucleus</keyword>
<accession>A0ABN8QJS7</accession>
<evidence type="ECO:0000256" key="3">
    <source>
        <dbReference type="ARBA" id="ARBA00007605"/>
    </source>
</evidence>
<evidence type="ECO:0000256" key="6">
    <source>
        <dbReference type="ARBA" id="ARBA00023136"/>
    </source>
</evidence>
<keyword evidence="5" id="KW-0963">Cytoplasm</keyword>
<comment type="subcellular location">
    <subcellularLocation>
        <location evidence="2">Cytoplasm</location>
        <location evidence="2">Cytosol</location>
    </subcellularLocation>
    <subcellularLocation>
        <location evidence="1">Nucleus membrane</location>
    </subcellularLocation>
</comment>
<proteinExistence type="inferred from homology"/>
<comment type="caution">
    <text evidence="9">The sequence shown here is derived from an EMBL/GenBank/DDBJ whole genome shotgun (WGS) entry which is preliminary data.</text>
</comment>
<gene>
    <name evidence="9" type="ORF">PLOB_00007503</name>
</gene>